<accession>A0A0M0JE54</accession>
<evidence type="ECO:0000313" key="6">
    <source>
        <dbReference type="Proteomes" id="UP000037460"/>
    </source>
</evidence>
<protein>
    <submittedName>
        <fullName evidence="5">Lysine-specific histone demethylase-like protein</fullName>
    </submittedName>
</protein>
<reference evidence="6" key="1">
    <citation type="journal article" date="2015" name="PLoS Genet.">
        <title>Genome Sequence and Transcriptome Analyses of Chrysochromulina tobin: Metabolic Tools for Enhanced Algal Fitness in the Prominent Order Prymnesiales (Haptophyceae).</title>
        <authorList>
            <person name="Hovde B.T."/>
            <person name="Deodato C.R."/>
            <person name="Hunsperger H.M."/>
            <person name="Ryken S.A."/>
            <person name="Yost W."/>
            <person name="Jha R.K."/>
            <person name="Patterson J."/>
            <person name="Monnat R.J. Jr."/>
            <person name="Barlow S.B."/>
            <person name="Starkenburg S.R."/>
            <person name="Cattolico R.A."/>
        </authorList>
    </citation>
    <scope>NUCLEOTIDE SEQUENCE</scope>
    <source>
        <strain evidence="6">CCMP291</strain>
    </source>
</reference>
<dbReference type="AlphaFoldDB" id="A0A0M0JE54"/>
<dbReference type="GO" id="GO:0008168">
    <property type="term" value="F:methyltransferase activity"/>
    <property type="evidence" value="ECO:0007669"/>
    <property type="project" value="UniProtKB-KW"/>
</dbReference>
<dbReference type="InterPro" id="IPR036188">
    <property type="entry name" value="FAD/NAD-bd_sf"/>
</dbReference>
<evidence type="ECO:0000313" key="5">
    <source>
        <dbReference type="EMBL" id="KOO24884.1"/>
    </source>
</evidence>
<feature type="region of interest" description="Disordered" evidence="3">
    <location>
        <begin position="286"/>
        <end position="307"/>
    </location>
</feature>
<feature type="compositionally biased region" description="Pro residues" evidence="3">
    <location>
        <begin position="216"/>
        <end position="228"/>
    </location>
</feature>
<dbReference type="OrthoDB" id="5046242at2759"/>
<dbReference type="Pfam" id="PF01593">
    <property type="entry name" value="Amino_oxidase"/>
    <property type="match status" value="1"/>
</dbReference>
<dbReference type="EMBL" id="JWZX01003042">
    <property type="protein sequence ID" value="KOO24884.1"/>
    <property type="molecule type" value="Genomic_DNA"/>
</dbReference>
<feature type="region of interest" description="Disordered" evidence="3">
    <location>
        <begin position="212"/>
        <end position="245"/>
    </location>
</feature>
<comment type="caution">
    <text evidence="5">The sequence shown here is derived from an EMBL/GenBank/DDBJ whole genome shotgun (WGS) entry which is preliminary data.</text>
</comment>
<dbReference type="Gene3D" id="3.90.660.10">
    <property type="match status" value="1"/>
</dbReference>
<organism evidence="5 6">
    <name type="scientific">Chrysochromulina tobinii</name>
    <dbReference type="NCBI Taxonomy" id="1460289"/>
    <lineage>
        <taxon>Eukaryota</taxon>
        <taxon>Haptista</taxon>
        <taxon>Haptophyta</taxon>
        <taxon>Prymnesiophyceae</taxon>
        <taxon>Prymnesiales</taxon>
        <taxon>Chrysochromulinaceae</taxon>
        <taxon>Chrysochromulina</taxon>
    </lineage>
</organism>
<gene>
    <name evidence="5" type="ORF">Ctob_008537</name>
</gene>
<evidence type="ECO:0000256" key="2">
    <source>
        <dbReference type="ARBA" id="ARBA00023002"/>
    </source>
</evidence>
<dbReference type="InterPro" id="IPR002937">
    <property type="entry name" value="Amino_oxidase"/>
</dbReference>
<comment type="similarity">
    <text evidence="1">Belongs to the flavin monoamine oxidase family.</text>
</comment>
<keyword evidence="2" id="KW-0560">Oxidoreductase</keyword>
<keyword evidence="5" id="KW-0489">Methyltransferase</keyword>
<feature type="domain" description="Amine oxidase" evidence="4">
    <location>
        <begin position="2"/>
        <end position="203"/>
    </location>
</feature>
<keyword evidence="5" id="KW-0808">Transferase</keyword>
<dbReference type="PANTHER" id="PTHR10742:SF386">
    <property type="entry name" value="LYSINE-SPECIFIC HISTONE DEMETHYLASE 1A"/>
    <property type="match status" value="1"/>
</dbReference>
<evidence type="ECO:0000256" key="1">
    <source>
        <dbReference type="ARBA" id="ARBA00005995"/>
    </source>
</evidence>
<dbReference type="InterPro" id="IPR050281">
    <property type="entry name" value="Flavin_monoamine_oxidase"/>
</dbReference>
<proteinExistence type="inferred from homology"/>
<dbReference type="Proteomes" id="UP000037460">
    <property type="component" value="Unassembled WGS sequence"/>
</dbReference>
<name>A0A0M0JE54_9EUKA</name>
<dbReference type="GO" id="GO:0032259">
    <property type="term" value="P:methylation"/>
    <property type="evidence" value="ECO:0007669"/>
    <property type="project" value="UniProtKB-KW"/>
</dbReference>
<dbReference type="SUPFAM" id="SSF54373">
    <property type="entry name" value="FAD-linked reductases, C-terminal domain"/>
    <property type="match status" value="1"/>
</dbReference>
<sequence>MDADAVVVTLPLGVLKAGMVRFDPPLPPRKQSAIDRLGFGALNKVLLLFPHAFWEDLEGRRDFWGVCAPTSKRRGEGFQFWNLQRCTGQPMLLVLHAGRAACRDGAPTRDEDAVEATLEYLRGIFGADAVPAPTQQVVTRWDEDPYARGVYSHVALGATSRDYDLMAEPLWDDTLLWAGEAACRAHPATVAGAFISGLREAARFACRMHQEGRWRPPAPSAPLPPALHPHPKPATSAPLPPAFHSCRTPDQSELLAALQKAQNDASEARAEAQQAEARVAELLREARQAESDARRQAEMERAQQRSG</sequence>
<evidence type="ECO:0000256" key="3">
    <source>
        <dbReference type="SAM" id="MobiDB-lite"/>
    </source>
</evidence>
<keyword evidence="6" id="KW-1185">Reference proteome</keyword>
<dbReference type="SUPFAM" id="SSF51905">
    <property type="entry name" value="FAD/NAD(P)-binding domain"/>
    <property type="match status" value="1"/>
</dbReference>
<dbReference type="GO" id="GO:0016491">
    <property type="term" value="F:oxidoreductase activity"/>
    <property type="evidence" value="ECO:0007669"/>
    <property type="project" value="UniProtKB-KW"/>
</dbReference>
<dbReference type="PANTHER" id="PTHR10742">
    <property type="entry name" value="FLAVIN MONOAMINE OXIDASE"/>
    <property type="match status" value="1"/>
</dbReference>
<evidence type="ECO:0000259" key="4">
    <source>
        <dbReference type="Pfam" id="PF01593"/>
    </source>
</evidence>